<comment type="subcellular location">
    <subcellularLocation>
        <location evidence="1">Membrane</location>
        <topology evidence="1">Multi-pass membrane protein</topology>
    </subcellularLocation>
</comment>
<feature type="transmembrane region" description="Helical" evidence="5">
    <location>
        <begin position="322"/>
        <end position="344"/>
    </location>
</feature>
<keyword evidence="2 5" id="KW-0812">Transmembrane</keyword>
<proteinExistence type="predicted"/>
<evidence type="ECO:0000259" key="6">
    <source>
        <dbReference type="Pfam" id="PF04932"/>
    </source>
</evidence>
<evidence type="ECO:0000256" key="3">
    <source>
        <dbReference type="ARBA" id="ARBA00022989"/>
    </source>
</evidence>
<evidence type="ECO:0000256" key="2">
    <source>
        <dbReference type="ARBA" id="ARBA00022692"/>
    </source>
</evidence>
<name>A0A380T8X1_9ZZZZ</name>
<keyword evidence="4 5" id="KW-0472">Membrane</keyword>
<evidence type="ECO:0000256" key="5">
    <source>
        <dbReference type="SAM" id="Phobius"/>
    </source>
</evidence>
<feature type="transmembrane region" description="Helical" evidence="5">
    <location>
        <begin position="159"/>
        <end position="187"/>
    </location>
</feature>
<dbReference type="GO" id="GO:0016020">
    <property type="term" value="C:membrane"/>
    <property type="evidence" value="ECO:0007669"/>
    <property type="project" value="UniProtKB-SubCell"/>
</dbReference>
<dbReference type="InterPro" id="IPR007016">
    <property type="entry name" value="O-antigen_ligase-rel_domated"/>
</dbReference>
<feature type="transmembrane region" description="Helical" evidence="5">
    <location>
        <begin position="287"/>
        <end position="310"/>
    </location>
</feature>
<feature type="transmembrane region" description="Helical" evidence="5">
    <location>
        <begin position="350"/>
        <end position="367"/>
    </location>
</feature>
<gene>
    <name evidence="7" type="ORF">DF3PB_1340006</name>
</gene>
<feature type="transmembrane region" description="Helical" evidence="5">
    <location>
        <begin position="83"/>
        <end position="104"/>
    </location>
</feature>
<feature type="transmembrane region" description="Helical" evidence="5">
    <location>
        <begin position="48"/>
        <end position="71"/>
    </location>
</feature>
<sequence length="383" mass="43239">MLLAMAAMLSLGYVKIFESALPAFAMLNIFFVFNILPLLYVSDVETSYRFVLITVYLILSFFFYKCLILHAESDLITWLMNGYIYTCAFGCIVSIFCIIIPNPISDLVLYGRATDEIRTKAFFQDPNVFGPFLVPAFLLCAYCWRSLFASKILAPARWFFLLIFLVCIILAASRGGWLNLLVALAALGWIGQRQARWSLRFRRRTSLPIVALAIVAGLSYALVALGGYDEFLADRLEEKAYDQDRFLAQMLALEEAVANPFGIGPGQSESYEGSVSLFRAPYSPHSLYVRVLAESGWGGAASFLVFLLLTMRRAWSIAVPDWRYASLSAVVFASLLGILANSFFVDTLHWRHFWMLLGIAWGLNGLWRWEFAVRLRSTGVRTK</sequence>
<dbReference type="PANTHER" id="PTHR37422">
    <property type="entry name" value="TEICHURONIC ACID BIOSYNTHESIS PROTEIN TUAE"/>
    <property type="match status" value="1"/>
</dbReference>
<evidence type="ECO:0000313" key="7">
    <source>
        <dbReference type="EMBL" id="SUS04598.1"/>
    </source>
</evidence>
<accession>A0A380T8X1</accession>
<dbReference type="AlphaFoldDB" id="A0A380T8X1"/>
<dbReference type="EMBL" id="UIDG01000040">
    <property type="protein sequence ID" value="SUS04598.1"/>
    <property type="molecule type" value="Genomic_DNA"/>
</dbReference>
<organism evidence="7">
    <name type="scientific">metagenome</name>
    <dbReference type="NCBI Taxonomy" id="256318"/>
    <lineage>
        <taxon>unclassified sequences</taxon>
        <taxon>metagenomes</taxon>
    </lineage>
</organism>
<evidence type="ECO:0000256" key="4">
    <source>
        <dbReference type="ARBA" id="ARBA00023136"/>
    </source>
</evidence>
<dbReference type="Pfam" id="PF04932">
    <property type="entry name" value="Wzy_C"/>
    <property type="match status" value="1"/>
</dbReference>
<keyword evidence="3 5" id="KW-1133">Transmembrane helix</keyword>
<evidence type="ECO:0000256" key="1">
    <source>
        <dbReference type="ARBA" id="ARBA00004141"/>
    </source>
</evidence>
<feature type="domain" description="O-antigen ligase-related" evidence="6">
    <location>
        <begin position="159"/>
        <end position="304"/>
    </location>
</feature>
<reference evidence="7" key="1">
    <citation type="submission" date="2018-07" db="EMBL/GenBank/DDBJ databases">
        <authorList>
            <person name="Quirk P.G."/>
            <person name="Krulwich T.A."/>
        </authorList>
    </citation>
    <scope>NUCLEOTIDE SEQUENCE</scope>
</reference>
<dbReference type="InterPro" id="IPR051533">
    <property type="entry name" value="WaaL-like"/>
</dbReference>
<feature type="transmembrane region" description="Helical" evidence="5">
    <location>
        <begin position="128"/>
        <end position="147"/>
    </location>
</feature>
<feature type="transmembrane region" description="Helical" evidence="5">
    <location>
        <begin position="207"/>
        <end position="228"/>
    </location>
</feature>
<dbReference type="PANTHER" id="PTHR37422:SF13">
    <property type="entry name" value="LIPOPOLYSACCHARIDE BIOSYNTHESIS PROTEIN PA4999-RELATED"/>
    <property type="match status" value="1"/>
</dbReference>
<protein>
    <submittedName>
        <fullName evidence="7">Putative transmembrane protein</fullName>
    </submittedName>
</protein>
<feature type="transmembrane region" description="Helical" evidence="5">
    <location>
        <begin position="20"/>
        <end position="41"/>
    </location>
</feature>